<keyword evidence="6" id="KW-0804">Transcription</keyword>
<dbReference type="SUPFAM" id="SSF57701">
    <property type="entry name" value="Zn2/Cys6 DNA-binding domain"/>
    <property type="match status" value="1"/>
</dbReference>
<dbReference type="VEuPathDB" id="FungiDB:An08g06580"/>
<evidence type="ECO:0000256" key="1">
    <source>
        <dbReference type="ARBA" id="ARBA00004123"/>
    </source>
</evidence>
<dbReference type="Pfam" id="PF04082">
    <property type="entry name" value="Fungal_trans"/>
    <property type="match status" value="1"/>
</dbReference>
<dbReference type="Gene3D" id="4.10.240.10">
    <property type="entry name" value="Zn(2)-C6 fungal-type DNA-binding domain"/>
    <property type="match status" value="1"/>
</dbReference>
<dbReference type="InterPro" id="IPR001138">
    <property type="entry name" value="Zn2Cys6_DnaBD"/>
</dbReference>
<feature type="compositionally biased region" description="Polar residues" evidence="9">
    <location>
        <begin position="1163"/>
        <end position="1178"/>
    </location>
</feature>
<dbReference type="VEuPathDB" id="FungiDB:ATCC64974_101280"/>
<dbReference type="OrthoDB" id="10001928at2759"/>
<sequence length="1403" mass="155906">MNHDYYPIETLPSWIKLNGVSVNGIAFRKLQADDGTDKGSAIVATEVKASGNAASDAVESEVLLRVPSDLVLSFDFVEEYSKSDRQLREVLEAVGDFGRTARGAILIFLLVQLTHSSPDYAHERHQIGLSSPWTEYMKYMPSSIPLPTFYSEEELELLRGSSLRLAVHAKIASLEKEFEHLRQSTEGLDWCEKYWWDEDTGKLAFNDWKYVDALYRSRMVDLPRHGHAMVPCIDMANHAPEGTVKALYDEDADGNAVLQLRDGRSLRADEEVTISYGDEKSASEMIFSYGFLDEHTTDAKQIFLDLDIPDDDPLKIAKKAFCKDTPGVKISTSSSGSETAATTTWDSPIIWWACVNEEDGLDFNVLQTTDGGRELKATWNGQEVRDASCLRDLLAADPQWDIYQLRAVVLILERLETQFFVLRQTDMMISEIRENEDMRAIFEPFVFQTVLRLRELESKLMERAIEDLVNQVLQTRLTGDPKAFASTTTETPLECTVESTPRVRRQFDPFPKADAPQHPANMPGILPMKVIKVGNGSQSRIAQACDRCRSKKIRCDGVRPCCTQCANVGFECKTSDKLSRRAFPRGYTESLEERVRALESEVRDLKNLLDEKDEKIDVLSRIHSFSPSSRQRPSAAAPSPSAPARSNAPDADEGVIQIPQSLPPTESTSTDSAGISSTRGFVDVFTNKLIDQNRLPSNVAIKSLAAPPAISHSRVDQAIRTAPRLVSDQLINIFFQEWAPLYPVVHRPTILKAYEQYLSGTESMQGSKHDLAQLNLIFGIAALASMVSFNPNLARPYRKLIGLLQSRTNQDPTFFEDNWSSILESIASDVSIATMQCYVLAQMYCMTKGDYTSLLRYRGLAVSLSQQLRLHQSQKRFSSNALMAETRKKVFWCQYTLDRFTAALTGLPVLLREEDIKTEYPEDIDDENVTESGFLPTLPGESTRISSAIALFAGSRVLNKVLEDIYPSDGGYDISLSKLRSVAEQLDDWVKGLPAHLRLEFSQDKPSTNVTSSRSPLLSLVYYFIRSLIHRPAVCFGEEHVRSPSILTVSDSAKHIIQILQLLDERRLCLSVSINRKELVFATGLGLLWQSIGLKRDSKLVKESQKLLTAVIDQLESESSSSAAEFSALASVFVSLNNSRHVSIGKPQDMSPPLQRPLKSPKKQLQSWKSRLSEMTGSNHHETPDSPSRRATICGASPNAAQRHIRSSSWASLPPDNFHALDVSTNKTVYPSSSGPYDSSHVLSSSAPSDHPSGPITVSDWEVVLSDMDRGYSNIFTGIYGGRECGEDSGPFASLTAEFAHKGDPMVAPLSAPHAELQGLSPEAWSASSNSDVPANQDLPAQSVLSYSDEGSAEEGVPYNDLRLSPEEQANFLGSFRNVMIPAVEDEVDEFGLINGWDRRLAV</sequence>
<protein>
    <submittedName>
        <fullName evidence="11">Acetate regulatory DNA binding protein</fullName>
    </submittedName>
</protein>
<comment type="caution">
    <text evidence="11">The sequence shown here is derived from an EMBL/GenBank/DDBJ whole genome shotgun (WGS) entry which is preliminary data.</text>
</comment>
<dbReference type="VEuPathDB" id="FungiDB:M747DRAFT_333715"/>
<keyword evidence="4" id="KW-0805">Transcription regulation</keyword>
<keyword evidence="7" id="KW-0539">Nucleus</keyword>
<dbReference type="PaxDb" id="5061-CADANGAP00006851"/>
<dbReference type="GO" id="GO:0003677">
    <property type="term" value="F:DNA binding"/>
    <property type="evidence" value="ECO:0007669"/>
    <property type="project" value="UniProtKB-KW"/>
</dbReference>
<dbReference type="InterPro" id="IPR046341">
    <property type="entry name" value="SET_dom_sf"/>
</dbReference>
<feature type="domain" description="Zn(2)-C6 fungal-type" evidence="10">
    <location>
        <begin position="544"/>
        <end position="574"/>
    </location>
</feature>
<feature type="compositionally biased region" description="Polar residues" evidence="9">
    <location>
        <begin position="1231"/>
        <end position="1248"/>
    </location>
</feature>
<comment type="subcellular location">
    <subcellularLocation>
        <location evidence="1">Nucleus</location>
    </subcellularLocation>
</comment>
<dbReference type="InterPro" id="IPR050987">
    <property type="entry name" value="AtrR-like"/>
</dbReference>
<dbReference type="FunFam" id="4.10.240.10:FF:000007">
    <property type="entry name" value="C6 transcription factor FacB"/>
    <property type="match status" value="1"/>
</dbReference>
<name>A0A117E1C2_ASPNG</name>
<dbReference type="PANTHER" id="PTHR46910:SF12">
    <property type="entry name" value="REGULATORY PROTEIN CAT8"/>
    <property type="match status" value="1"/>
</dbReference>
<dbReference type="SMART" id="SM00066">
    <property type="entry name" value="GAL4"/>
    <property type="match status" value="1"/>
</dbReference>
<dbReference type="GO" id="GO:0005634">
    <property type="term" value="C:nucleus"/>
    <property type="evidence" value="ECO:0007669"/>
    <property type="project" value="UniProtKB-SubCell"/>
</dbReference>
<dbReference type="FunFam" id="3.90.1410.10:FF:000014">
    <property type="entry name" value="SET domain-containing protein"/>
    <property type="match status" value="1"/>
</dbReference>
<evidence type="ECO:0000256" key="6">
    <source>
        <dbReference type="ARBA" id="ARBA00023163"/>
    </source>
</evidence>
<dbReference type="GO" id="GO:0000981">
    <property type="term" value="F:DNA-binding transcription factor activity, RNA polymerase II-specific"/>
    <property type="evidence" value="ECO:0007669"/>
    <property type="project" value="InterPro"/>
</dbReference>
<feature type="region of interest" description="Disordered" evidence="9">
    <location>
        <begin position="1144"/>
        <end position="1193"/>
    </location>
</feature>
<dbReference type="CDD" id="cd15485">
    <property type="entry name" value="ZIP_Cat8"/>
    <property type="match status" value="1"/>
</dbReference>
<evidence type="ECO:0000256" key="9">
    <source>
        <dbReference type="SAM" id="MobiDB-lite"/>
    </source>
</evidence>
<dbReference type="SMART" id="SM00906">
    <property type="entry name" value="Fungal_trans"/>
    <property type="match status" value="1"/>
</dbReference>
<feature type="compositionally biased region" description="Basic and acidic residues" evidence="9">
    <location>
        <begin position="1179"/>
        <end position="1188"/>
    </location>
</feature>
<dbReference type="PROSITE" id="PS00463">
    <property type="entry name" value="ZN2_CY6_FUNGAL_1"/>
    <property type="match status" value="1"/>
</dbReference>
<keyword evidence="3" id="KW-0862">Zinc</keyword>
<evidence type="ECO:0000256" key="8">
    <source>
        <dbReference type="SAM" id="Coils"/>
    </source>
</evidence>
<dbReference type="GO" id="GO:0006351">
    <property type="term" value="P:DNA-templated transcription"/>
    <property type="evidence" value="ECO:0007669"/>
    <property type="project" value="InterPro"/>
</dbReference>
<dbReference type="CDD" id="cd00067">
    <property type="entry name" value="GAL4"/>
    <property type="match status" value="1"/>
</dbReference>
<dbReference type="InterPro" id="IPR036864">
    <property type="entry name" value="Zn2-C6_fun-type_DNA-bd_sf"/>
</dbReference>
<evidence type="ECO:0000313" key="12">
    <source>
        <dbReference type="Proteomes" id="UP000068243"/>
    </source>
</evidence>
<evidence type="ECO:0000256" key="2">
    <source>
        <dbReference type="ARBA" id="ARBA00022723"/>
    </source>
</evidence>
<evidence type="ECO:0000256" key="3">
    <source>
        <dbReference type="ARBA" id="ARBA00022833"/>
    </source>
</evidence>
<dbReference type="VEuPathDB" id="FungiDB:An08g06590"/>
<evidence type="ECO:0000256" key="7">
    <source>
        <dbReference type="ARBA" id="ARBA00023242"/>
    </source>
</evidence>
<feature type="coiled-coil region" evidence="8">
    <location>
        <begin position="588"/>
        <end position="622"/>
    </location>
</feature>
<reference evidence="12" key="1">
    <citation type="journal article" date="2016" name="Genome Announc.">
        <title>Draft genome sequence of Aspergillus niger strain An76.</title>
        <authorList>
            <person name="Gong W."/>
            <person name="Cheng Z."/>
            <person name="Zhang H."/>
            <person name="Liu L."/>
            <person name="Gao P."/>
            <person name="Wang L."/>
        </authorList>
    </citation>
    <scope>NUCLEOTIDE SEQUENCE [LARGE SCALE GENOMIC DNA]</scope>
    <source>
        <strain evidence="12">An76</strain>
    </source>
</reference>
<dbReference type="PROSITE" id="PS50048">
    <property type="entry name" value="ZN2_CY6_FUNGAL_2"/>
    <property type="match status" value="1"/>
</dbReference>
<gene>
    <name evidence="11" type="ORF">ABL_04517</name>
</gene>
<dbReference type="Proteomes" id="UP000068243">
    <property type="component" value="Unassembled WGS sequence"/>
</dbReference>
<dbReference type="EMBL" id="BCMY01000006">
    <property type="protein sequence ID" value="GAQ41856.1"/>
    <property type="molecule type" value="Genomic_DNA"/>
</dbReference>
<evidence type="ECO:0000256" key="4">
    <source>
        <dbReference type="ARBA" id="ARBA00023015"/>
    </source>
</evidence>
<dbReference type="GO" id="GO:0008270">
    <property type="term" value="F:zinc ion binding"/>
    <property type="evidence" value="ECO:0007669"/>
    <property type="project" value="InterPro"/>
</dbReference>
<evidence type="ECO:0000256" key="5">
    <source>
        <dbReference type="ARBA" id="ARBA00023125"/>
    </source>
</evidence>
<feature type="compositionally biased region" description="Low complexity" evidence="9">
    <location>
        <begin position="624"/>
        <end position="649"/>
    </location>
</feature>
<feature type="compositionally biased region" description="Polar residues" evidence="9">
    <location>
        <begin position="658"/>
        <end position="674"/>
    </location>
</feature>
<keyword evidence="5" id="KW-0238">DNA-binding</keyword>
<feature type="region of interest" description="Disordered" evidence="9">
    <location>
        <begin position="623"/>
        <end position="674"/>
    </location>
</feature>
<dbReference type="CDD" id="cd12148">
    <property type="entry name" value="fungal_TF_MHR"/>
    <property type="match status" value="1"/>
</dbReference>
<organism evidence="11 12">
    <name type="scientific">Aspergillus niger</name>
    <dbReference type="NCBI Taxonomy" id="5061"/>
    <lineage>
        <taxon>Eukaryota</taxon>
        <taxon>Fungi</taxon>
        <taxon>Dikarya</taxon>
        <taxon>Ascomycota</taxon>
        <taxon>Pezizomycotina</taxon>
        <taxon>Eurotiomycetes</taxon>
        <taxon>Eurotiomycetidae</taxon>
        <taxon>Eurotiales</taxon>
        <taxon>Aspergillaceae</taxon>
        <taxon>Aspergillus</taxon>
        <taxon>Aspergillus subgen. Circumdati</taxon>
    </lineage>
</organism>
<dbReference type="InterPro" id="IPR007219">
    <property type="entry name" value="XnlR_reg_dom"/>
</dbReference>
<dbReference type="VEuPathDB" id="FungiDB:ASPNIDRAFT2_1188901"/>
<dbReference type="VEuPathDB" id="FungiDB:M747DRAFT_101130"/>
<dbReference type="PANTHER" id="PTHR46910">
    <property type="entry name" value="TRANSCRIPTION FACTOR PDR1"/>
    <property type="match status" value="1"/>
</dbReference>
<dbReference type="VEuPathDB" id="FungiDB:ASPNIDRAFT2_1179999"/>
<proteinExistence type="predicted"/>
<evidence type="ECO:0000259" key="10">
    <source>
        <dbReference type="PROSITE" id="PS50048"/>
    </source>
</evidence>
<keyword evidence="2" id="KW-0479">Metal-binding</keyword>
<dbReference type="Gene3D" id="3.90.1410.10">
    <property type="entry name" value="set domain protein methyltransferase, domain 1"/>
    <property type="match status" value="1"/>
</dbReference>
<accession>A0A117E1C2</accession>
<dbReference type="CDD" id="cd10527">
    <property type="entry name" value="SET_LSMT"/>
    <property type="match status" value="1"/>
</dbReference>
<dbReference type="Pfam" id="PF00172">
    <property type="entry name" value="Zn_clus"/>
    <property type="match status" value="1"/>
</dbReference>
<dbReference type="GO" id="GO:0009893">
    <property type="term" value="P:positive regulation of metabolic process"/>
    <property type="evidence" value="ECO:0007669"/>
    <property type="project" value="UniProtKB-ARBA"/>
</dbReference>
<keyword evidence="8" id="KW-0175">Coiled coil</keyword>
<dbReference type="VEuPathDB" id="FungiDB:ATCC64974_101270"/>
<evidence type="ECO:0000313" key="11">
    <source>
        <dbReference type="EMBL" id="GAQ41856.1"/>
    </source>
</evidence>
<feature type="region of interest" description="Disordered" evidence="9">
    <location>
        <begin position="1231"/>
        <end position="1253"/>
    </location>
</feature>
<dbReference type="SUPFAM" id="SSF82199">
    <property type="entry name" value="SET domain"/>
    <property type="match status" value="1"/>
</dbReference>